<dbReference type="Gene3D" id="3.30.950.10">
    <property type="entry name" value="Methyltransferase, Cobalt-precorrin-4 Transmethylase, Domain 2"/>
    <property type="match status" value="1"/>
</dbReference>
<evidence type="ECO:0000259" key="11">
    <source>
        <dbReference type="Pfam" id="PF00590"/>
    </source>
</evidence>
<evidence type="ECO:0000256" key="10">
    <source>
        <dbReference type="RuleBase" id="RU003960"/>
    </source>
</evidence>
<dbReference type="InterPro" id="IPR035996">
    <property type="entry name" value="4pyrrol_Methylase_sf"/>
</dbReference>
<evidence type="ECO:0000256" key="7">
    <source>
        <dbReference type="ARBA" id="ARBA00023244"/>
    </source>
</evidence>
<evidence type="ECO:0000313" key="12">
    <source>
        <dbReference type="EMBL" id="GGF71737.1"/>
    </source>
</evidence>
<dbReference type="FunFam" id="3.40.1010.10:FF:000001">
    <property type="entry name" value="Siroheme synthase"/>
    <property type="match status" value="1"/>
</dbReference>
<keyword evidence="13" id="KW-1185">Reference proteome</keyword>
<proteinExistence type="inferred from homology"/>
<dbReference type="NCBIfam" id="TIGR01469">
    <property type="entry name" value="cobA_cysG_Cterm"/>
    <property type="match status" value="1"/>
</dbReference>
<keyword evidence="4 10" id="KW-0489">Methyltransferase</keyword>
<dbReference type="GO" id="GO:0009236">
    <property type="term" value="P:cobalamin biosynthetic process"/>
    <property type="evidence" value="ECO:0007669"/>
    <property type="project" value="UniProtKB-KW"/>
</dbReference>
<dbReference type="InterPro" id="IPR003043">
    <property type="entry name" value="Uropor_MeTrfase_CS"/>
</dbReference>
<evidence type="ECO:0000256" key="1">
    <source>
        <dbReference type="ARBA" id="ARBA00005879"/>
    </source>
</evidence>
<dbReference type="InterPro" id="IPR014776">
    <property type="entry name" value="4pyrrole_Mease_sub2"/>
</dbReference>
<evidence type="ECO:0000313" key="13">
    <source>
        <dbReference type="Proteomes" id="UP000632498"/>
    </source>
</evidence>
<keyword evidence="3" id="KW-0169">Cobalamin biosynthesis</keyword>
<dbReference type="PROSITE" id="PS00840">
    <property type="entry name" value="SUMT_2"/>
    <property type="match status" value="1"/>
</dbReference>
<keyword evidence="7" id="KW-0627">Porphyrin biosynthesis</keyword>
<dbReference type="InterPro" id="IPR006366">
    <property type="entry name" value="CobA/CysG_C"/>
</dbReference>
<dbReference type="RefSeq" id="WP_229734367.1">
    <property type="nucleotide sequence ID" value="NZ_BMHV01000022.1"/>
</dbReference>
<dbReference type="PANTHER" id="PTHR45790">
    <property type="entry name" value="SIROHEME SYNTHASE-RELATED"/>
    <property type="match status" value="1"/>
</dbReference>
<dbReference type="EMBL" id="BMHV01000022">
    <property type="protein sequence ID" value="GGF71737.1"/>
    <property type="molecule type" value="Genomic_DNA"/>
</dbReference>
<dbReference type="PANTHER" id="PTHR45790:SF3">
    <property type="entry name" value="S-ADENOSYL-L-METHIONINE-DEPENDENT UROPORPHYRINOGEN III METHYLTRANSFERASE, CHLOROPLASTIC"/>
    <property type="match status" value="1"/>
</dbReference>
<dbReference type="FunFam" id="3.30.950.10:FF:000001">
    <property type="entry name" value="Siroheme synthase"/>
    <property type="match status" value="1"/>
</dbReference>
<accession>A0A917C610</accession>
<keyword evidence="6" id="KW-0949">S-adenosyl-L-methionine</keyword>
<dbReference type="EC" id="2.1.1.107" evidence="2"/>
<comment type="similarity">
    <text evidence="1 10">Belongs to the precorrin methyltransferase family.</text>
</comment>
<evidence type="ECO:0000256" key="5">
    <source>
        <dbReference type="ARBA" id="ARBA00022679"/>
    </source>
</evidence>
<dbReference type="CDD" id="cd11642">
    <property type="entry name" value="SUMT"/>
    <property type="match status" value="1"/>
</dbReference>
<dbReference type="Pfam" id="PF00590">
    <property type="entry name" value="TP_methylase"/>
    <property type="match status" value="1"/>
</dbReference>
<evidence type="ECO:0000256" key="6">
    <source>
        <dbReference type="ARBA" id="ARBA00022691"/>
    </source>
</evidence>
<dbReference type="Gene3D" id="3.40.1010.10">
    <property type="entry name" value="Cobalt-precorrin-4 Transmethylase, Domain 1"/>
    <property type="match status" value="1"/>
</dbReference>
<evidence type="ECO:0000256" key="4">
    <source>
        <dbReference type="ARBA" id="ARBA00022603"/>
    </source>
</evidence>
<evidence type="ECO:0000256" key="2">
    <source>
        <dbReference type="ARBA" id="ARBA00012162"/>
    </source>
</evidence>
<dbReference type="GO" id="GO:0019354">
    <property type="term" value="P:siroheme biosynthetic process"/>
    <property type="evidence" value="ECO:0007669"/>
    <property type="project" value="InterPro"/>
</dbReference>
<organism evidence="12 13">
    <name type="scientific">Terasakiella brassicae</name>
    <dbReference type="NCBI Taxonomy" id="1634917"/>
    <lineage>
        <taxon>Bacteria</taxon>
        <taxon>Pseudomonadati</taxon>
        <taxon>Pseudomonadota</taxon>
        <taxon>Alphaproteobacteria</taxon>
        <taxon>Rhodospirillales</taxon>
        <taxon>Terasakiellaceae</taxon>
        <taxon>Terasakiella</taxon>
    </lineage>
</organism>
<comment type="caution">
    <text evidence="12">The sequence shown here is derived from an EMBL/GenBank/DDBJ whole genome shotgun (WGS) entry which is preliminary data.</text>
</comment>
<reference evidence="12" key="2">
    <citation type="submission" date="2020-09" db="EMBL/GenBank/DDBJ databases">
        <authorList>
            <person name="Sun Q."/>
            <person name="Zhou Y."/>
        </authorList>
    </citation>
    <scope>NUCLEOTIDE SEQUENCE</scope>
    <source>
        <strain evidence="12">CGMCC 1.15254</strain>
    </source>
</reference>
<dbReference type="InterPro" id="IPR050161">
    <property type="entry name" value="Siro_Cobalamin_biosynth"/>
</dbReference>
<comment type="pathway">
    <text evidence="9">Cofactor biosynthesis; adenosylcobalamin biosynthesis; precorrin-2 from uroporphyrinogen III: step 1/1.</text>
</comment>
<dbReference type="InterPro" id="IPR014777">
    <property type="entry name" value="4pyrrole_Mease_sub1"/>
</dbReference>
<dbReference type="AlphaFoldDB" id="A0A917C610"/>
<protein>
    <recommendedName>
        <fullName evidence="2">uroporphyrinogen-III C-methyltransferase</fullName>
        <ecNumber evidence="2">2.1.1.107</ecNumber>
    </recommendedName>
</protein>
<feature type="domain" description="Tetrapyrrole methylase" evidence="11">
    <location>
        <begin position="9"/>
        <end position="218"/>
    </location>
</feature>
<dbReference type="GO" id="GO:0004851">
    <property type="term" value="F:uroporphyrin-III C-methyltransferase activity"/>
    <property type="evidence" value="ECO:0007669"/>
    <property type="project" value="UniProtKB-EC"/>
</dbReference>
<evidence type="ECO:0000256" key="3">
    <source>
        <dbReference type="ARBA" id="ARBA00022573"/>
    </source>
</evidence>
<evidence type="ECO:0000256" key="9">
    <source>
        <dbReference type="ARBA" id="ARBA00060548"/>
    </source>
</evidence>
<comment type="pathway">
    <text evidence="8">Porphyrin-containing compound metabolism; siroheme biosynthesis; precorrin-2 from uroporphyrinogen III: step 1/1.</text>
</comment>
<name>A0A917C610_9PROT</name>
<reference evidence="12" key="1">
    <citation type="journal article" date="2014" name="Int. J. Syst. Evol. Microbiol.">
        <title>Complete genome sequence of Corynebacterium casei LMG S-19264T (=DSM 44701T), isolated from a smear-ripened cheese.</title>
        <authorList>
            <consortium name="US DOE Joint Genome Institute (JGI-PGF)"/>
            <person name="Walter F."/>
            <person name="Albersmeier A."/>
            <person name="Kalinowski J."/>
            <person name="Ruckert C."/>
        </authorList>
    </citation>
    <scope>NUCLEOTIDE SEQUENCE</scope>
    <source>
        <strain evidence="12">CGMCC 1.15254</strain>
    </source>
</reference>
<dbReference type="InterPro" id="IPR000878">
    <property type="entry name" value="4pyrrol_Mease"/>
</dbReference>
<dbReference type="GO" id="GO:0032259">
    <property type="term" value="P:methylation"/>
    <property type="evidence" value="ECO:0007669"/>
    <property type="project" value="UniProtKB-KW"/>
</dbReference>
<dbReference type="PROSITE" id="PS00839">
    <property type="entry name" value="SUMT_1"/>
    <property type="match status" value="1"/>
</dbReference>
<sequence>MTTNADVNVFLVGSGPGDPDLLTVKAHRLISEADVVVIDRLVSDQILDMIPSNTTRVYVGKQPGNHHHSQDEINDILVRLGKQGRKVVRLKGGDPYIFGRGSEEAEHLLKHGIAFEVVPGITAAQGCSSINGIPLTHRGYSTGVRYVTGHRRNDGDLALNWASLACDQTTLVVYMGVSSIGLISEKLIAHGLPASTPVAAIEKGLSQDQRQIISTLDKVYDEVMAAEFCPPTLFIIGKVVALAETLNWQDNGLDLSDVTSEETLYAVR</sequence>
<dbReference type="NCBIfam" id="NF004790">
    <property type="entry name" value="PRK06136.1"/>
    <property type="match status" value="1"/>
</dbReference>
<gene>
    <name evidence="12" type="ORF">GCM10011332_27130</name>
</gene>
<dbReference type="SUPFAM" id="SSF53790">
    <property type="entry name" value="Tetrapyrrole methylase"/>
    <property type="match status" value="1"/>
</dbReference>
<evidence type="ECO:0000256" key="8">
    <source>
        <dbReference type="ARBA" id="ARBA00025705"/>
    </source>
</evidence>
<dbReference type="Proteomes" id="UP000632498">
    <property type="component" value="Unassembled WGS sequence"/>
</dbReference>
<keyword evidence="5 10" id="KW-0808">Transferase</keyword>